<comment type="caution">
    <text evidence="1">The sequence shown here is derived from an EMBL/GenBank/DDBJ whole genome shotgun (WGS) entry which is preliminary data.</text>
</comment>
<name>A0AA39NET3_9AGAR</name>
<accession>A0AA39NET3</accession>
<gene>
    <name evidence="1" type="ORF">IW261DRAFT_1427398</name>
</gene>
<sequence>MGHLAKGEIPQGWIELVGYEIFAKAWNEEDACTKWVPHHAGFNGVPTAATQVEGTLPGQSRGDAAHTWWSGDDRRQVHYGNACRMGRGGGFTLLQGPHRSEQMRAGSRTTGNWEDWGIDNAISLQHQQTDVLTSPRLTARTGSNAILEDALPGSSGDGYGYDL</sequence>
<keyword evidence="2" id="KW-1185">Reference proteome</keyword>
<organism evidence="1 2">
    <name type="scientific">Armillaria novae-zelandiae</name>
    <dbReference type="NCBI Taxonomy" id="153914"/>
    <lineage>
        <taxon>Eukaryota</taxon>
        <taxon>Fungi</taxon>
        <taxon>Dikarya</taxon>
        <taxon>Basidiomycota</taxon>
        <taxon>Agaricomycotina</taxon>
        <taxon>Agaricomycetes</taxon>
        <taxon>Agaricomycetidae</taxon>
        <taxon>Agaricales</taxon>
        <taxon>Marasmiineae</taxon>
        <taxon>Physalacriaceae</taxon>
        <taxon>Armillaria</taxon>
    </lineage>
</organism>
<dbReference type="Proteomes" id="UP001175227">
    <property type="component" value="Unassembled WGS sequence"/>
</dbReference>
<dbReference type="AlphaFoldDB" id="A0AA39NET3"/>
<reference evidence="1" key="1">
    <citation type="submission" date="2023-06" db="EMBL/GenBank/DDBJ databases">
        <authorList>
            <consortium name="Lawrence Berkeley National Laboratory"/>
            <person name="Ahrendt S."/>
            <person name="Sahu N."/>
            <person name="Indic B."/>
            <person name="Wong-Bajracharya J."/>
            <person name="Merenyi Z."/>
            <person name="Ke H.-M."/>
            <person name="Monk M."/>
            <person name="Kocsube S."/>
            <person name="Drula E."/>
            <person name="Lipzen A."/>
            <person name="Balint B."/>
            <person name="Henrissat B."/>
            <person name="Andreopoulos B."/>
            <person name="Martin F.M."/>
            <person name="Harder C.B."/>
            <person name="Rigling D."/>
            <person name="Ford K.L."/>
            <person name="Foster G.D."/>
            <person name="Pangilinan J."/>
            <person name="Papanicolaou A."/>
            <person name="Barry K."/>
            <person name="LaButti K."/>
            <person name="Viragh M."/>
            <person name="Koriabine M."/>
            <person name="Yan M."/>
            <person name="Riley R."/>
            <person name="Champramary S."/>
            <person name="Plett K.L."/>
            <person name="Tsai I.J."/>
            <person name="Slot J."/>
            <person name="Sipos G."/>
            <person name="Plett J."/>
            <person name="Nagy L.G."/>
            <person name="Grigoriev I.V."/>
        </authorList>
    </citation>
    <scope>NUCLEOTIDE SEQUENCE</scope>
    <source>
        <strain evidence="1">ICMP 16352</strain>
    </source>
</reference>
<dbReference type="EMBL" id="JAUEPR010000100">
    <property type="protein sequence ID" value="KAK0464153.1"/>
    <property type="molecule type" value="Genomic_DNA"/>
</dbReference>
<evidence type="ECO:0000313" key="1">
    <source>
        <dbReference type="EMBL" id="KAK0464153.1"/>
    </source>
</evidence>
<protein>
    <submittedName>
        <fullName evidence="1">Uncharacterized protein</fullName>
    </submittedName>
</protein>
<proteinExistence type="predicted"/>
<evidence type="ECO:0000313" key="2">
    <source>
        <dbReference type="Proteomes" id="UP001175227"/>
    </source>
</evidence>